<evidence type="ECO:0000313" key="1">
    <source>
        <dbReference type="EMBL" id="HIX81588.1"/>
    </source>
</evidence>
<evidence type="ECO:0000313" key="2">
    <source>
        <dbReference type="Proteomes" id="UP000886724"/>
    </source>
</evidence>
<gene>
    <name evidence="1" type="ORF">H9980_06415</name>
</gene>
<dbReference type="EMBL" id="DXET01000140">
    <property type="protein sequence ID" value="HIX81588.1"/>
    <property type="molecule type" value="Genomic_DNA"/>
</dbReference>
<name>A0A9D1XL98_9FIRM</name>
<dbReference type="Proteomes" id="UP000886724">
    <property type="component" value="Unassembled WGS sequence"/>
</dbReference>
<sequence length="186" mass="21620">MKREALNQINKFVDFHPSPRIKINICLEGNEKEDSDNLIFGEKIVLDHNGKHQEIDYSDVSEIRLSMCSRIYNQGVIEYNPAKWFVKIWQTGAVGTVMVHIQYYLDFDIVLKDNILKFENTCIYDSLPIIRFLKDKGVVVNDPYQIENILTKYPDAMKLVNFLNEAFPKMAKKYGLDNPRGVEAIK</sequence>
<dbReference type="AlphaFoldDB" id="A0A9D1XL98"/>
<comment type="caution">
    <text evidence="1">The sequence shown here is derived from an EMBL/GenBank/DDBJ whole genome shotgun (WGS) entry which is preliminary data.</text>
</comment>
<reference evidence="1" key="1">
    <citation type="journal article" date="2021" name="PeerJ">
        <title>Extensive microbial diversity within the chicken gut microbiome revealed by metagenomics and culture.</title>
        <authorList>
            <person name="Gilroy R."/>
            <person name="Ravi A."/>
            <person name="Getino M."/>
            <person name="Pursley I."/>
            <person name="Horton D.L."/>
            <person name="Alikhan N.F."/>
            <person name="Baker D."/>
            <person name="Gharbi K."/>
            <person name="Hall N."/>
            <person name="Watson M."/>
            <person name="Adriaenssens E.M."/>
            <person name="Foster-Nyarko E."/>
            <person name="Jarju S."/>
            <person name="Secka A."/>
            <person name="Antonio M."/>
            <person name="Oren A."/>
            <person name="Chaudhuri R.R."/>
            <person name="La Ragione R."/>
            <person name="Hildebrand F."/>
            <person name="Pallen M.J."/>
        </authorList>
    </citation>
    <scope>NUCLEOTIDE SEQUENCE</scope>
    <source>
        <strain evidence="1">ChiGjej1B1-14440</strain>
    </source>
</reference>
<protein>
    <submittedName>
        <fullName evidence="1">Uncharacterized protein</fullName>
    </submittedName>
</protein>
<reference evidence="1" key="2">
    <citation type="submission" date="2021-04" db="EMBL/GenBank/DDBJ databases">
        <authorList>
            <person name="Gilroy R."/>
        </authorList>
    </citation>
    <scope>NUCLEOTIDE SEQUENCE</scope>
    <source>
        <strain evidence="1">ChiGjej1B1-14440</strain>
    </source>
</reference>
<accession>A0A9D1XL98</accession>
<organism evidence="1 2">
    <name type="scientific">Candidatus Erysipelatoclostridium merdavium</name>
    <dbReference type="NCBI Taxonomy" id="2838566"/>
    <lineage>
        <taxon>Bacteria</taxon>
        <taxon>Bacillati</taxon>
        <taxon>Bacillota</taxon>
        <taxon>Erysipelotrichia</taxon>
        <taxon>Erysipelotrichales</taxon>
        <taxon>Erysipelotrichales incertae sedis</taxon>
    </lineage>
</organism>
<proteinExistence type="predicted"/>